<evidence type="ECO:0000256" key="1">
    <source>
        <dbReference type="ARBA" id="ARBA00004141"/>
    </source>
</evidence>
<dbReference type="PROSITE" id="PS50850">
    <property type="entry name" value="MFS"/>
    <property type="match status" value="1"/>
</dbReference>
<feature type="transmembrane region" description="Helical" evidence="6">
    <location>
        <begin position="350"/>
        <end position="370"/>
    </location>
</feature>
<feature type="transmembrane region" description="Helical" evidence="6">
    <location>
        <begin position="409"/>
        <end position="434"/>
    </location>
</feature>
<feature type="transmembrane region" description="Helical" evidence="6">
    <location>
        <begin position="195"/>
        <end position="217"/>
    </location>
</feature>
<dbReference type="InterPro" id="IPR011701">
    <property type="entry name" value="MFS"/>
</dbReference>
<keyword evidence="3 6" id="KW-1133">Transmembrane helix</keyword>
<dbReference type="PRINTS" id="PR01036">
    <property type="entry name" value="TCRTETB"/>
</dbReference>
<keyword evidence="2 6" id="KW-0812">Transmembrane</keyword>
<dbReference type="GO" id="GO:0005886">
    <property type="term" value="C:plasma membrane"/>
    <property type="evidence" value="ECO:0007669"/>
    <property type="project" value="TreeGrafter"/>
</dbReference>
<feature type="transmembrane region" description="Helical" evidence="6">
    <location>
        <begin position="382"/>
        <end position="403"/>
    </location>
</feature>
<evidence type="ECO:0000256" key="6">
    <source>
        <dbReference type="SAM" id="Phobius"/>
    </source>
</evidence>
<dbReference type="EMBL" id="RWJN01000432">
    <property type="protein sequence ID" value="TCD61763.1"/>
    <property type="molecule type" value="Genomic_DNA"/>
</dbReference>
<dbReference type="InterPro" id="IPR005829">
    <property type="entry name" value="Sugar_transporter_CS"/>
</dbReference>
<keyword evidence="4 6" id="KW-0472">Membrane</keyword>
<dbReference type="InterPro" id="IPR036259">
    <property type="entry name" value="MFS_trans_sf"/>
</dbReference>
<protein>
    <recommendedName>
        <fullName evidence="7">Major facilitator superfamily (MFS) profile domain-containing protein</fullName>
    </recommendedName>
</protein>
<feature type="transmembrane region" description="Helical" evidence="6">
    <location>
        <begin position="323"/>
        <end position="344"/>
    </location>
</feature>
<comment type="subcellular location">
    <subcellularLocation>
        <location evidence="1">Membrane</location>
        <topology evidence="1">Multi-pass membrane protein</topology>
    </subcellularLocation>
</comment>
<dbReference type="GO" id="GO:0022857">
    <property type="term" value="F:transmembrane transporter activity"/>
    <property type="evidence" value="ECO:0007669"/>
    <property type="project" value="InterPro"/>
</dbReference>
<dbReference type="OrthoDB" id="3437016at2759"/>
<evidence type="ECO:0000313" key="8">
    <source>
        <dbReference type="EMBL" id="TCD61763.1"/>
    </source>
</evidence>
<dbReference type="InterPro" id="IPR020846">
    <property type="entry name" value="MFS_dom"/>
</dbReference>
<feature type="transmembrane region" description="Helical" evidence="6">
    <location>
        <begin position="165"/>
        <end position="183"/>
    </location>
</feature>
<dbReference type="Pfam" id="PF07690">
    <property type="entry name" value="MFS_1"/>
    <property type="match status" value="1"/>
</dbReference>
<evidence type="ECO:0000256" key="5">
    <source>
        <dbReference type="SAM" id="MobiDB-lite"/>
    </source>
</evidence>
<evidence type="ECO:0000256" key="4">
    <source>
        <dbReference type="ARBA" id="ARBA00023136"/>
    </source>
</evidence>
<evidence type="ECO:0000259" key="7">
    <source>
        <dbReference type="PROSITE" id="PS50850"/>
    </source>
</evidence>
<sequence length="547" mass="58299">MANSSNAFKASELPESPQSHPQTLSPGRKSYRFWLILFALLIAVFLSLLESYAFSTILPVVVEDLRGTQFIWVATTYGIASTALLPLSGGLAEIFGRRPVVLGSIVIFAVGSAVGGAAKDMNVLLNTAADTSNCAALQGAGAGGINTLAQIILSDLVTLEERGKYNGLIGLIWSLSGGVGPVIGGALGHHKTWRWLFYLNLPLAGLCLVVITIFLRVPTPPGTIQEKVKKIDFIGNTLIVGVICSAAIALTWGGVVYPWNSARVLVPLYAQIALVAFLNINLLCKLRFYYDLSPLLIPARADYLPVYFQACKSASPTASGVDILGLTLSTAPLSMIAGASVTITKRYRPQLWFAWCCMLISSGLFSTLGADSSRAKSIGFQAIAGAGVGIMFSCSYFPVLAPLPVSANAYAVSLLVFLRNLFQVLGVAAGGAILQNELQHRLPSSTLSSIQDQQSQNIAFAIIPLIPSLPQPERDAVREAFAEALRVVWRMLIGFSAAGVLISAGMKAVPLHTVKDETWGLKEGERDTVKEITRSDGEAALDVEMKA</sequence>
<feature type="transmembrane region" description="Helical" evidence="6">
    <location>
        <begin position="31"/>
        <end position="49"/>
    </location>
</feature>
<dbReference type="SUPFAM" id="SSF103473">
    <property type="entry name" value="MFS general substrate transporter"/>
    <property type="match status" value="1"/>
</dbReference>
<feature type="region of interest" description="Disordered" evidence="5">
    <location>
        <begin position="1"/>
        <end position="25"/>
    </location>
</feature>
<keyword evidence="9" id="KW-1185">Reference proteome</keyword>
<gene>
    <name evidence="8" type="ORF">EIP91_007965</name>
</gene>
<name>A0A4R0R680_9APHY</name>
<feature type="transmembrane region" description="Helical" evidence="6">
    <location>
        <begin position="99"/>
        <end position="115"/>
    </location>
</feature>
<proteinExistence type="predicted"/>
<feature type="transmembrane region" description="Helical" evidence="6">
    <location>
        <begin position="69"/>
        <end position="87"/>
    </location>
</feature>
<evidence type="ECO:0000256" key="2">
    <source>
        <dbReference type="ARBA" id="ARBA00022692"/>
    </source>
</evidence>
<feature type="domain" description="Major facilitator superfamily (MFS) profile" evidence="7">
    <location>
        <begin position="36"/>
        <end position="511"/>
    </location>
</feature>
<dbReference type="PROSITE" id="PS00216">
    <property type="entry name" value="SUGAR_TRANSPORT_1"/>
    <property type="match status" value="1"/>
</dbReference>
<dbReference type="Proteomes" id="UP000292702">
    <property type="component" value="Unassembled WGS sequence"/>
</dbReference>
<evidence type="ECO:0000256" key="3">
    <source>
        <dbReference type="ARBA" id="ARBA00022989"/>
    </source>
</evidence>
<dbReference type="PANTHER" id="PTHR23501">
    <property type="entry name" value="MAJOR FACILITATOR SUPERFAMILY"/>
    <property type="match status" value="1"/>
</dbReference>
<feature type="transmembrane region" description="Helical" evidence="6">
    <location>
        <begin position="265"/>
        <end position="284"/>
    </location>
</feature>
<organism evidence="8 9">
    <name type="scientific">Steccherinum ochraceum</name>
    <dbReference type="NCBI Taxonomy" id="92696"/>
    <lineage>
        <taxon>Eukaryota</taxon>
        <taxon>Fungi</taxon>
        <taxon>Dikarya</taxon>
        <taxon>Basidiomycota</taxon>
        <taxon>Agaricomycotina</taxon>
        <taxon>Agaricomycetes</taxon>
        <taxon>Polyporales</taxon>
        <taxon>Steccherinaceae</taxon>
        <taxon>Steccherinum</taxon>
    </lineage>
</organism>
<dbReference type="STRING" id="92696.A0A4R0R680"/>
<dbReference type="Gene3D" id="1.20.1250.20">
    <property type="entry name" value="MFS general substrate transporter like domains"/>
    <property type="match status" value="1"/>
</dbReference>
<dbReference type="PANTHER" id="PTHR23501:SF102">
    <property type="entry name" value="DRUG TRANSPORTER, PUTATIVE (AFU_ORTHOLOGUE AFUA_3G08530)-RELATED"/>
    <property type="match status" value="1"/>
</dbReference>
<evidence type="ECO:0000313" key="9">
    <source>
        <dbReference type="Proteomes" id="UP000292702"/>
    </source>
</evidence>
<feature type="transmembrane region" description="Helical" evidence="6">
    <location>
        <begin position="238"/>
        <end position="259"/>
    </location>
</feature>
<dbReference type="AlphaFoldDB" id="A0A4R0R680"/>
<feature type="compositionally biased region" description="Polar residues" evidence="5">
    <location>
        <begin position="16"/>
        <end position="25"/>
    </location>
</feature>
<accession>A0A4R0R680</accession>
<comment type="caution">
    <text evidence="8">The sequence shown here is derived from an EMBL/GenBank/DDBJ whole genome shotgun (WGS) entry which is preliminary data.</text>
</comment>
<reference evidence="8 9" key="1">
    <citation type="submission" date="2018-11" db="EMBL/GenBank/DDBJ databases">
        <title>Genome assembly of Steccherinum ochraceum LE-BIN_3174, the white-rot fungus of the Steccherinaceae family (The Residual Polyporoid clade, Polyporales, Basidiomycota).</title>
        <authorList>
            <person name="Fedorova T.V."/>
            <person name="Glazunova O.A."/>
            <person name="Landesman E.O."/>
            <person name="Moiseenko K.V."/>
            <person name="Psurtseva N.V."/>
            <person name="Savinova O.S."/>
            <person name="Shakhova N.V."/>
            <person name="Tyazhelova T.V."/>
            <person name="Vasina D.V."/>
        </authorList>
    </citation>
    <scope>NUCLEOTIDE SEQUENCE [LARGE SCALE GENOMIC DNA]</scope>
    <source>
        <strain evidence="8 9">LE-BIN_3174</strain>
    </source>
</reference>